<comment type="caution">
    <text evidence="2">The sequence shown here is derived from an EMBL/GenBank/DDBJ whole genome shotgun (WGS) entry which is preliminary data.</text>
</comment>
<dbReference type="AlphaFoldDB" id="A0A917YS63"/>
<dbReference type="SUPFAM" id="SSF101498">
    <property type="entry name" value="Anti-sigma factor FlgM"/>
    <property type="match status" value="1"/>
</dbReference>
<keyword evidence="3" id="KW-1185">Reference proteome</keyword>
<evidence type="ECO:0000313" key="3">
    <source>
        <dbReference type="Proteomes" id="UP000606935"/>
    </source>
</evidence>
<dbReference type="Proteomes" id="UP000606935">
    <property type="component" value="Unassembled WGS sequence"/>
</dbReference>
<accession>A0A917YS63</accession>
<evidence type="ECO:0000313" key="2">
    <source>
        <dbReference type="EMBL" id="GGO64510.1"/>
    </source>
</evidence>
<gene>
    <name evidence="2" type="ORF">GCM10010982_04120</name>
</gene>
<dbReference type="InterPro" id="IPR035890">
    <property type="entry name" value="Anti-sigma-28_factor_FlgM_sf"/>
</dbReference>
<name>A0A917YS63_9ALTE</name>
<dbReference type="RefSeq" id="WP_188689567.1">
    <property type="nucleotide sequence ID" value="NZ_BMLS01000001.1"/>
</dbReference>
<protein>
    <submittedName>
        <fullName evidence="2">Uncharacterized protein</fullName>
    </submittedName>
</protein>
<keyword evidence="1" id="KW-0175">Coiled coil</keyword>
<reference evidence="2" key="2">
    <citation type="submission" date="2020-09" db="EMBL/GenBank/DDBJ databases">
        <authorList>
            <person name="Sun Q."/>
            <person name="Zhou Y."/>
        </authorList>
    </citation>
    <scope>NUCLEOTIDE SEQUENCE</scope>
    <source>
        <strain evidence="2">CGMCC 1.7086</strain>
    </source>
</reference>
<proteinExistence type="predicted"/>
<dbReference type="EMBL" id="BMLS01000001">
    <property type="protein sequence ID" value="GGO64510.1"/>
    <property type="molecule type" value="Genomic_DNA"/>
</dbReference>
<evidence type="ECO:0000256" key="1">
    <source>
        <dbReference type="SAM" id="Coils"/>
    </source>
</evidence>
<organism evidence="2 3">
    <name type="scientific">Bowmanella pacifica</name>
    <dbReference type="NCBI Taxonomy" id="502051"/>
    <lineage>
        <taxon>Bacteria</taxon>
        <taxon>Pseudomonadati</taxon>
        <taxon>Pseudomonadota</taxon>
        <taxon>Gammaproteobacteria</taxon>
        <taxon>Alteromonadales</taxon>
        <taxon>Alteromonadaceae</taxon>
        <taxon>Bowmanella</taxon>
    </lineage>
</organism>
<reference evidence="2" key="1">
    <citation type="journal article" date="2014" name="Int. J. Syst. Evol. Microbiol.">
        <title>Complete genome sequence of Corynebacterium casei LMG S-19264T (=DSM 44701T), isolated from a smear-ripened cheese.</title>
        <authorList>
            <consortium name="US DOE Joint Genome Institute (JGI-PGF)"/>
            <person name="Walter F."/>
            <person name="Albersmeier A."/>
            <person name="Kalinowski J."/>
            <person name="Ruckert C."/>
        </authorList>
    </citation>
    <scope>NUCLEOTIDE SEQUENCE</scope>
    <source>
        <strain evidence="2">CGMCC 1.7086</strain>
    </source>
</reference>
<feature type="coiled-coil region" evidence="1">
    <location>
        <begin position="63"/>
        <end position="139"/>
    </location>
</feature>
<sequence length="150" mass="16445">MQINTSTYPLQGGAAAANASPTVAAARQVVSANSNDDQVSLTEQSKQQAFMASMLDNMLAKRLGIDKEKIDELKDKIKELEDAIDAMKAKGPLSAKQQDELNVMEQKLDDLKKMLEELIREAAERAAREERKYDATGDKIASYKSILALG</sequence>